<dbReference type="AlphaFoldDB" id="A0A853KCJ5"/>
<accession>A0A853KCJ5</accession>
<name>A0A853KCJ5_9BACL</name>
<gene>
    <name evidence="1" type="ORF">AYW79_06990</name>
</gene>
<dbReference type="Proteomes" id="UP000077421">
    <property type="component" value="Unassembled WGS sequence"/>
</dbReference>
<protein>
    <submittedName>
        <fullName evidence="1">Uncharacterized protein</fullName>
    </submittedName>
</protein>
<evidence type="ECO:0000313" key="2">
    <source>
        <dbReference type="Proteomes" id="UP000077421"/>
    </source>
</evidence>
<sequence>MLPILREVSAARNVLSGVGSLMRRQTELCVSKVFQRRLRLLFLIAHEDGHHGALQAQLEQAASRACDVPGADQKRFSIRTPKRYMALYDKGGLDALHNALRQIIRVIRQELLTPISHLHQNDMNPFENLSNTSPVGL</sequence>
<organism evidence="1 2">
    <name type="scientific">Ferroacidibacillus organovorans</name>
    <dbReference type="NCBI Taxonomy" id="1765683"/>
    <lineage>
        <taxon>Bacteria</taxon>
        <taxon>Bacillati</taxon>
        <taxon>Bacillota</taxon>
        <taxon>Bacilli</taxon>
        <taxon>Bacillales</taxon>
        <taxon>Alicyclobacillaceae</taxon>
        <taxon>Ferroacidibacillus</taxon>
    </lineage>
</organism>
<dbReference type="EMBL" id="LSUQ01000015">
    <property type="protein sequence ID" value="OAG94161.1"/>
    <property type="molecule type" value="Genomic_DNA"/>
</dbReference>
<comment type="caution">
    <text evidence="1">The sequence shown here is derived from an EMBL/GenBank/DDBJ whole genome shotgun (WGS) entry which is preliminary data.</text>
</comment>
<reference evidence="1 2" key="1">
    <citation type="submission" date="2016-02" db="EMBL/GenBank/DDBJ databases">
        <title>Draft genome sequence of Acidibacillus ferrooxidans SLC66.</title>
        <authorList>
            <person name="Oliveira G."/>
            <person name="Nancucheo I."/>
            <person name="Dall'Agnol H."/>
            <person name="Johnson B."/>
            <person name="Oliveira R."/>
            <person name="Nunes G.L."/>
            <person name="Tzotzos G."/>
            <person name="Orellana S.C."/>
            <person name="Salim A.C."/>
            <person name="Araujo F.M."/>
        </authorList>
    </citation>
    <scope>NUCLEOTIDE SEQUENCE [LARGE SCALE GENOMIC DNA]</scope>
    <source>
        <strain evidence="1 2">SLC66</strain>
    </source>
</reference>
<proteinExistence type="predicted"/>
<evidence type="ECO:0000313" key="1">
    <source>
        <dbReference type="EMBL" id="OAG94161.1"/>
    </source>
</evidence>